<dbReference type="EMBL" id="QGNW01002712">
    <property type="protein sequence ID" value="RVW12317.1"/>
    <property type="molecule type" value="Genomic_DNA"/>
</dbReference>
<evidence type="ECO:0000256" key="3">
    <source>
        <dbReference type="ARBA" id="ARBA00022722"/>
    </source>
</evidence>
<keyword evidence="2" id="KW-0548">Nucleotidyltransferase</keyword>
<feature type="domain" description="Reverse transcriptase RNase H-like" evidence="8">
    <location>
        <begin position="364"/>
        <end position="423"/>
    </location>
</feature>
<proteinExistence type="predicted"/>
<accession>A0A438BMW9</accession>
<evidence type="ECO:0000256" key="2">
    <source>
        <dbReference type="ARBA" id="ARBA00022695"/>
    </source>
</evidence>
<dbReference type="PANTHER" id="PTHR37984">
    <property type="entry name" value="PROTEIN CBG26694"/>
    <property type="match status" value="1"/>
</dbReference>
<dbReference type="Pfam" id="PF17917">
    <property type="entry name" value="RT_RNaseH"/>
    <property type="match status" value="1"/>
</dbReference>
<keyword evidence="4" id="KW-0255">Endonuclease</keyword>
<evidence type="ECO:0000259" key="8">
    <source>
        <dbReference type="Pfam" id="PF17917"/>
    </source>
</evidence>
<keyword evidence="1" id="KW-0808">Transferase</keyword>
<evidence type="ECO:0000256" key="4">
    <source>
        <dbReference type="ARBA" id="ARBA00022759"/>
    </source>
</evidence>
<feature type="domain" description="Reverse transcriptase" evidence="7">
    <location>
        <begin position="155"/>
        <end position="266"/>
    </location>
</feature>
<dbReference type="Proteomes" id="UP000288805">
    <property type="component" value="Unassembled WGS sequence"/>
</dbReference>
<dbReference type="GO" id="GO:0016787">
    <property type="term" value="F:hydrolase activity"/>
    <property type="evidence" value="ECO:0007669"/>
    <property type="project" value="UniProtKB-KW"/>
</dbReference>
<evidence type="ECO:0000256" key="6">
    <source>
        <dbReference type="ARBA" id="ARBA00022918"/>
    </source>
</evidence>
<dbReference type="InterPro" id="IPR041373">
    <property type="entry name" value="RT_RNaseH"/>
</dbReference>
<keyword evidence="3" id="KW-0540">Nuclease</keyword>
<dbReference type="GO" id="GO:0004519">
    <property type="term" value="F:endonuclease activity"/>
    <property type="evidence" value="ECO:0007669"/>
    <property type="project" value="UniProtKB-KW"/>
</dbReference>
<keyword evidence="6" id="KW-0695">RNA-directed DNA polymerase</keyword>
<reference evidence="9 10" key="1">
    <citation type="journal article" date="2018" name="PLoS Genet.">
        <title>Population sequencing reveals clonal diversity and ancestral inbreeding in the grapevine cultivar Chardonnay.</title>
        <authorList>
            <person name="Roach M.J."/>
            <person name="Johnson D.L."/>
            <person name="Bohlmann J."/>
            <person name="van Vuuren H.J."/>
            <person name="Jones S.J."/>
            <person name="Pretorius I.S."/>
            <person name="Schmidt S.A."/>
            <person name="Borneman A.R."/>
        </authorList>
    </citation>
    <scope>NUCLEOTIDE SEQUENCE [LARGE SCALE GENOMIC DNA]</scope>
    <source>
        <strain evidence="10">cv. Chardonnay</strain>
        <tissue evidence="9">Leaf</tissue>
    </source>
</reference>
<dbReference type="AlphaFoldDB" id="A0A438BMW9"/>
<evidence type="ECO:0000313" key="9">
    <source>
        <dbReference type="EMBL" id="RVW12317.1"/>
    </source>
</evidence>
<organism evidence="9 10">
    <name type="scientific">Vitis vinifera</name>
    <name type="common">Grape</name>
    <dbReference type="NCBI Taxonomy" id="29760"/>
    <lineage>
        <taxon>Eukaryota</taxon>
        <taxon>Viridiplantae</taxon>
        <taxon>Streptophyta</taxon>
        <taxon>Embryophyta</taxon>
        <taxon>Tracheophyta</taxon>
        <taxon>Spermatophyta</taxon>
        <taxon>Magnoliopsida</taxon>
        <taxon>eudicotyledons</taxon>
        <taxon>Gunneridae</taxon>
        <taxon>Pentapetalae</taxon>
        <taxon>rosids</taxon>
        <taxon>Vitales</taxon>
        <taxon>Vitaceae</taxon>
        <taxon>Viteae</taxon>
        <taxon>Vitis</taxon>
    </lineage>
</organism>
<dbReference type="Gene3D" id="3.30.70.270">
    <property type="match status" value="2"/>
</dbReference>
<sequence length="524" mass="60488">MSKKLITPEEEEGPEEVCIIDTLVEEHCNQNMQDKLNESLEDLEEGLSEPADVLATLQGWRRKEEILPLFNKEEAQEEISLLEVLKRCKKAIGWQISDLKGISPLVCTHHIYMEEEAKPIRQPQRRLNPHLQEVVRAEVLKLLQAGEEIATRLTSGWRVCIDYRKLNVVTRKDHFPLPFIDQVLERVSGHPFYCFLDGYSGYFQIEIDVEDQEKTTFTCPFGTYAYRRMPFGLCNAPATFQRCMLSIFSDMVERIMEVFMDDITIYGGIVLGHIISEKGIEVDKAKVELIVKLPSPTTVKGVRQFLGHAGFYRRFIKDFSKLSKPLCELLAKDAKFNGMKDERSWPKRRWEALCDLLCKQNIERSSKELHNYREKLLAVVFALDKFRAYLVGSFIIVFTDHSALKYLLTKQDAKARLIRWILLQEFDLQIKDKKGVENVVADHLSRLAIAHNSHVLPINDDFPEESLMLLEKAPWYAHIANYLVTGEVPNQIIRKCVPEEEQQGSSAIAMRMHVEATLPLRKQP</sequence>
<dbReference type="CDD" id="cd01647">
    <property type="entry name" value="RT_LTR"/>
    <property type="match status" value="1"/>
</dbReference>
<gene>
    <name evidence="9" type="primary">pol_567</name>
    <name evidence="9" type="ORF">CK203_104217</name>
</gene>
<dbReference type="CDD" id="cd09274">
    <property type="entry name" value="RNase_HI_RT_Ty3"/>
    <property type="match status" value="1"/>
</dbReference>
<evidence type="ECO:0000313" key="10">
    <source>
        <dbReference type="Proteomes" id="UP000288805"/>
    </source>
</evidence>
<dbReference type="InterPro" id="IPR050951">
    <property type="entry name" value="Retrovirus_Pol_polyprotein"/>
</dbReference>
<comment type="caution">
    <text evidence="9">The sequence shown here is derived from an EMBL/GenBank/DDBJ whole genome shotgun (WGS) entry which is preliminary data.</text>
</comment>
<keyword evidence="5" id="KW-0378">Hydrolase</keyword>
<evidence type="ECO:0000256" key="1">
    <source>
        <dbReference type="ARBA" id="ARBA00022679"/>
    </source>
</evidence>
<dbReference type="PANTHER" id="PTHR37984:SF5">
    <property type="entry name" value="PROTEIN NYNRIN-LIKE"/>
    <property type="match status" value="1"/>
</dbReference>
<dbReference type="Gene3D" id="3.10.10.10">
    <property type="entry name" value="HIV Type 1 Reverse Transcriptase, subunit A, domain 1"/>
    <property type="match status" value="1"/>
</dbReference>
<dbReference type="SUPFAM" id="SSF56672">
    <property type="entry name" value="DNA/RNA polymerases"/>
    <property type="match status" value="1"/>
</dbReference>
<evidence type="ECO:0000256" key="5">
    <source>
        <dbReference type="ARBA" id="ARBA00022801"/>
    </source>
</evidence>
<evidence type="ECO:0000259" key="7">
    <source>
        <dbReference type="Pfam" id="PF00078"/>
    </source>
</evidence>
<dbReference type="InterPro" id="IPR000477">
    <property type="entry name" value="RT_dom"/>
</dbReference>
<dbReference type="Pfam" id="PF00078">
    <property type="entry name" value="RVT_1"/>
    <property type="match status" value="1"/>
</dbReference>
<name>A0A438BMW9_VITVI</name>
<protein>
    <submittedName>
        <fullName evidence="9">Retrovirus-related Pol polyprotein from transposon 17.6</fullName>
    </submittedName>
</protein>
<dbReference type="GO" id="GO:0003964">
    <property type="term" value="F:RNA-directed DNA polymerase activity"/>
    <property type="evidence" value="ECO:0007669"/>
    <property type="project" value="UniProtKB-KW"/>
</dbReference>
<dbReference type="InterPro" id="IPR043502">
    <property type="entry name" value="DNA/RNA_pol_sf"/>
</dbReference>
<dbReference type="InterPro" id="IPR043128">
    <property type="entry name" value="Rev_trsase/Diguanyl_cyclase"/>
</dbReference>